<gene>
    <name evidence="1" type="ORF">E4T88_12840</name>
</gene>
<dbReference type="Pfam" id="PF12099">
    <property type="entry name" value="DUF3575"/>
    <property type="match status" value="1"/>
</dbReference>
<dbReference type="OrthoDB" id="1060107at2"/>
<dbReference type="InterPro" id="IPR021958">
    <property type="entry name" value="DUF3575"/>
</dbReference>
<proteinExistence type="predicted"/>
<dbReference type="AlphaFoldDB" id="A0A4Y9IJW3"/>
<sequence length="212" mass="24586">MPFEFINKTLVIIYIKKMNIYQQLRSACLAFLIFFSFSTVVKSQEIAIKTNLAYWATTTPNLGIEVGLSKKSTLEIGGGLNVFSFSDNKNFKHWLVQPEYRWWFCESFNGHFLGIHAHASQFNVGGWDIPIGRLDVLKDKRYEGYLYGGGISYGYQWVISNRWNFEFNIGAGYARIHYDEYPCEECGTKLDEGNYNYWGVTKLGLSFIYFLK</sequence>
<evidence type="ECO:0000313" key="2">
    <source>
        <dbReference type="Proteomes" id="UP000298285"/>
    </source>
</evidence>
<dbReference type="Proteomes" id="UP000298285">
    <property type="component" value="Unassembled WGS sequence"/>
</dbReference>
<accession>A0A4Y9IJW3</accession>
<protein>
    <submittedName>
        <fullName evidence="1">DUF3575 domain-containing protein</fullName>
    </submittedName>
</protein>
<organism evidence="1 2">
    <name type="scientific">Dysgonomonas mossii</name>
    <dbReference type="NCBI Taxonomy" id="163665"/>
    <lineage>
        <taxon>Bacteria</taxon>
        <taxon>Pseudomonadati</taxon>
        <taxon>Bacteroidota</taxon>
        <taxon>Bacteroidia</taxon>
        <taxon>Bacteroidales</taxon>
        <taxon>Dysgonomonadaceae</taxon>
        <taxon>Dysgonomonas</taxon>
    </lineage>
</organism>
<dbReference type="EMBL" id="SPPK01000004">
    <property type="protein sequence ID" value="TFU88750.1"/>
    <property type="molecule type" value="Genomic_DNA"/>
</dbReference>
<name>A0A4Y9IJW3_9BACT</name>
<evidence type="ECO:0000313" key="1">
    <source>
        <dbReference type="EMBL" id="TFU88750.1"/>
    </source>
</evidence>
<comment type="caution">
    <text evidence="1">The sequence shown here is derived from an EMBL/GenBank/DDBJ whole genome shotgun (WGS) entry which is preliminary data.</text>
</comment>
<reference evidence="1 2" key="1">
    <citation type="submission" date="2019-03" db="EMBL/GenBank/DDBJ databases">
        <title>Diversity of the mouse oral microbiome.</title>
        <authorList>
            <person name="Joseph S."/>
            <person name="Aduse-Opoku J."/>
            <person name="Curtis M."/>
            <person name="Wade W."/>
            <person name="Hashim A."/>
        </authorList>
    </citation>
    <scope>NUCLEOTIDE SEQUENCE [LARGE SCALE GENOMIC DNA]</scope>
    <source>
        <strain evidence="1 2">P11</strain>
    </source>
</reference>